<evidence type="ECO:0000313" key="2">
    <source>
        <dbReference type="EMBL" id="BCJ34424.1"/>
    </source>
</evidence>
<dbReference type="SUPFAM" id="SSF55729">
    <property type="entry name" value="Acyl-CoA N-acyltransferases (Nat)"/>
    <property type="match status" value="1"/>
</dbReference>
<keyword evidence="3" id="KW-1185">Reference proteome</keyword>
<protein>
    <submittedName>
        <fullName evidence="2">N-acetyltransferase</fullName>
    </submittedName>
</protein>
<dbReference type="InterPro" id="IPR016181">
    <property type="entry name" value="Acyl_CoA_acyltransferase"/>
</dbReference>
<dbReference type="InterPro" id="IPR000182">
    <property type="entry name" value="GNAT_dom"/>
</dbReference>
<dbReference type="RefSeq" id="WP_203961160.1">
    <property type="nucleotide sequence ID" value="NZ_AP023355.1"/>
</dbReference>
<dbReference type="PROSITE" id="PS51186">
    <property type="entry name" value="GNAT"/>
    <property type="match status" value="1"/>
</dbReference>
<dbReference type="EMBL" id="AP023355">
    <property type="protein sequence ID" value="BCJ34424.1"/>
    <property type="molecule type" value="Genomic_DNA"/>
</dbReference>
<dbReference type="AlphaFoldDB" id="A0A7R7DMH6"/>
<sequence length="197" mass="21674">MTAQTVSAARFPELTVVTPRLLVRPLTGADTAEVTAVFADRQTRRWMALPSPYTDADAKMWCTWMAAERRTRGDGDHYGIVQRDDDRLVGLLWTKRTDWGTRSTEISYAVAPDARGFGYTAEAADALAVDLILEHRFQRVEVRVAAGNVASRRVAEKAGFVYEGLLRNAGVVESGRVDLSVWSLVPADLRGEPHAAG</sequence>
<gene>
    <name evidence="2" type="ORF">Athai_19270</name>
</gene>
<dbReference type="Proteomes" id="UP000611640">
    <property type="component" value="Chromosome"/>
</dbReference>
<dbReference type="Pfam" id="PF13302">
    <property type="entry name" value="Acetyltransf_3"/>
    <property type="match status" value="1"/>
</dbReference>
<name>A0A7R7DMH6_9ACTN</name>
<evidence type="ECO:0000259" key="1">
    <source>
        <dbReference type="PROSITE" id="PS51186"/>
    </source>
</evidence>
<dbReference type="GO" id="GO:1990189">
    <property type="term" value="F:protein N-terminal-serine acetyltransferase activity"/>
    <property type="evidence" value="ECO:0007669"/>
    <property type="project" value="TreeGrafter"/>
</dbReference>
<reference evidence="2 3" key="1">
    <citation type="submission" date="2020-08" db="EMBL/GenBank/DDBJ databases">
        <title>Whole genome shotgun sequence of Actinocatenispora thailandica NBRC 105041.</title>
        <authorList>
            <person name="Komaki H."/>
            <person name="Tamura T."/>
        </authorList>
    </citation>
    <scope>NUCLEOTIDE SEQUENCE [LARGE SCALE GENOMIC DNA]</scope>
    <source>
        <strain evidence="2 3">NBRC 105041</strain>
    </source>
</reference>
<dbReference type="InterPro" id="IPR051908">
    <property type="entry name" value="Ribosomal_N-acetyltransferase"/>
</dbReference>
<dbReference type="PANTHER" id="PTHR43441:SF10">
    <property type="entry name" value="ACETYLTRANSFERASE"/>
    <property type="match status" value="1"/>
</dbReference>
<dbReference type="Gene3D" id="3.40.630.30">
    <property type="match status" value="1"/>
</dbReference>
<dbReference type="GO" id="GO:0005737">
    <property type="term" value="C:cytoplasm"/>
    <property type="evidence" value="ECO:0007669"/>
    <property type="project" value="TreeGrafter"/>
</dbReference>
<accession>A0A7R7DMH6</accession>
<dbReference type="GO" id="GO:0008999">
    <property type="term" value="F:protein-N-terminal-alanine acetyltransferase activity"/>
    <property type="evidence" value="ECO:0007669"/>
    <property type="project" value="TreeGrafter"/>
</dbReference>
<organism evidence="2 3">
    <name type="scientific">Actinocatenispora thailandica</name>
    <dbReference type="NCBI Taxonomy" id="227318"/>
    <lineage>
        <taxon>Bacteria</taxon>
        <taxon>Bacillati</taxon>
        <taxon>Actinomycetota</taxon>
        <taxon>Actinomycetes</taxon>
        <taxon>Micromonosporales</taxon>
        <taxon>Micromonosporaceae</taxon>
        <taxon>Actinocatenispora</taxon>
    </lineage>
</organism>
<proteinExistence type="predicted"/>
<feature type="domain" description="N-acetyltransferase" evidence="1">
    <location>
        <begin position="21"/>
        <end position="188"/>
    </location>
</feature>
<evidence type="ECO:0000313" key="3">
    <source>
        <dbReference type="Proteomes" id="UP000611640"/>
    </source>
</evidence>
<dbReference type="PANTHER" id="PTHR43441">
    <property type="entry name" value="RIBOSOMAL-PROTEIN-SERINE ACETYLTRANSFERASE"/>
    <property type="match status" value="1"/>
</dbReference>
<dbReference type="KEGG" id="atl:Athai_19270"/>